<accession>A0ABR6Z1U5</accession>
<proteinExistence type="predicted"/>
<dbReference type="Proteomes" id="UP000622405">
    <property type="component" value="Unassembled WGS sequence"/>
</dbReference>
<keyword evidence="3" id="KW-1185">Reference proteome</keyword>
<gene>
    <name evidence="2" type="ORF">GH811_17685</name>
</gene>
<evidence type="ECO:0008006" key="4">
    <source>
        <dbReference type="Google" id="ProtNLM"/>
    </source>
</evidence>
<sequence>MIELNKLRIMVIDVLATQKKLHKMIDEQYLKNKYQAHSLAINDEAYEHGVFKYKSIEHEVYCKRILGLLCIDEDHYVNLLMKEAFGKLHHYLTTREEIYELNKIIDLSIGPKPGAEAPFNMMTIVCFYTKKLGHEIDDRLSMRIHERMLKERLRDFESDAANEAMKRNKRQCQHVWLKFCSHHGLAHKITKLDDFLGPLYEVDDGKRIEDERLARLHLIPLNMQYQGMDSIYLGGCKLTDGDIYSGVLSYINTNPKGKVPDYDAMLVHMIFSLYTITLVKEYKKVKDYYFKHNQETVFREMENFEHTIKELNKSREDLSYGLVQANSERQKVSEENQRLKQKSRDEEKAKMAEVAHLRKNMKAEIDALENTLKKERERSLENEMVLKRLEKLLFPTPPVPGRTHETAAEEINQYKKILYAVSPGWGDLKIKGLKEKLPNLGLYEGIFPEKAEAVFIDYQLISHSDYNKVITQSKRKKIPYYYIQSTGVGETICEMVETLRNESLVIS</sequence>
<dbReference type="RefSeq" id="WP_186895487.1">
    <property type="nucleotide sequence ID" value="NZ_WJBE01000027.1"/>
</dbReference>
<comment type="caution">
    <text evidence="2">The sequence shown here is derived from an EMBL/GenBank/DDBJ whole genome shotgun (WGS) entry which is preliminary data.</text>
</comment>
<feature type="region of interest" description="Disordered" evidence="1">
    <location>
        <begin position="327"/>
        <end position="348"/>
    </location>
</feature>
<evidence type="ECO:0000313" key="2">
    <source>
        <dbReference type="EMBL" id="MBC3901435.1"/>
    </source>
</evidence>
<evidence type="ECO:0000256" key="1">
    <source>
        <dbReference type="SAM" id="MobiDB-lite"/>
    </source>
</evidence>
<reference evidence="2 3" key="1">
    <citation type="journal article" date="2020" name="mSystems">
        <title>Defining Genomic and Predicted Metabolic Features of the Acetobacterium Genus.</title>
        <authorList>
            <person name="Ross D.E."/>
            <person name="Marshall C.W."/>
            <person name="Gulliver D."/>
            <person name="May H.D."/>
            <person name="Norman R.S."/>
        </authorList>
    </citation>
    <scope>NUCLEOTIDE SEQUENCE [LARGE SCALE GENOMIC DNA]</scope>
    <source>
        <strain evidence="2 3">DSM 4132</strain>
    </source>
</reference>
<name>A0ABR6Z1U5_9FIRM</name>
<evidence type="ECO:0000313" key="3">
    <source>
        <dbReference type="Proteomes" id="UP000622405"/>
    </source>
</evidence>
<dbReference type="EMBL" id="WJBE01000027">
    <property type="protein sequence ID" value="MBC3901435.1"/>
    <property type="molecule type" value="Genomic_DNA"/>
</dbReference>
<feature type="compositionally biased region" description="Basic and acidic residues" evidence="1">
    <location>
        <begin position="328"/>
        <end position="348"/>
    </location>
</feature>
<protein>
    <recommendedName>
        <fullName evidence="4">DUF2325 domain-containing protein</fullName>
    </recommendedName>
</protein>
<organism evidence="2 3">
    <name type="scientific">Acetobacterium malicum</name>
    <dbReference type="NCBI Taxonomy" id="52692"/>
    <lineage>
        <taxon>Bacteria</taxon>
        <taxon>Bacillati</taxon>
        <taxon>Bacillota</taxon>
        <taxon>Clostridia</taxon>
        <taxon>Eubacteriales</taxon>
        <taxon>Eubacteriaceae</taxon>
        <taxon>Acetobacterium</taxon>
    </lineage>
</organism>